<keyword evidence="1" id="KW-0732">Signal</keyword>
<dbReference type="OrthoDB" id="5640576at2"/>
<comment type="caution">
    <text evidence="3">The sequence shown here is derived from an EMBL/GenBank/DDBJ whole genome shotgun (WGS) entry which is preliminary data.</text>
</comment>
<feature type="chain" id="PRO_5002474378" description="T2SS substrate NttA domain-containing protein" evidence="1">
    <location>
        <begin position="19"/>
        <end position="130"/>
    </location>
</feature>
<gene>
    <name evidence="3" type="ORF">TW72_17905</name>
</gene>
<evidence type="ECO:0000259" key="2">
    <source>
        <dbReference type="Pfam" id="PF24275"/>
    </source>
</evidence>
<accession>A0A0F4PPB3</accession>
<evidence type="ECO:0000313" key="3">
    <source>
        <dbReference type="EMBL" id="KJY95985.1"/>
    </source>
</evidence>
<protein>
    <recommendedName>
        <fullName evidence="2">T2SS substrate NttA domain-containing protein</fullName>
    </recommendedName>
</protein>
<feature type="domain" description="T2SS substrate NttA" evidence="2">
    <location>
        <begin position="22"/>
        <end position="106"/>
    </location>
</feature>
<dbReference type="Proteomes" id="UP000033664">
    <property type="component" value="Unassembled WGS sequence"/>
</dbReference>
<evidence type="ECO:0000256" key="1">
    <source>
        <dbReference type="SAM" id="SignalP"/>
    </source>
</evidence>
<dbReference type="EMBL" id="JXXZ01000020">
    <property type="protein sequence ID" value="KJY95985.1"/>
    <property type="molecule type" value="Genomic_DNA"/>
</dbReference>
<keyword evidence="4" id="KW-1185">Reference proteome</keyword>
<dbReference type="PATRIC" id="fig|151081.8.peg.2106"/>
<evidence type="ECO:0000313" key="4">
    <source>
        <dbReference type="Proteomes" id="UP000033664"/>
    </source>
</evidence>
<feature type="signal peptide" evidence="1">
    <location>
        <begin position="1"/>
        <end position="18"/>
    </location>
</feature>
<sequence>MKKAIIAFISLLPLSSLAQKELASDHFLDMFEQQFPEMFCQPEQFARVCFTYNFNQCVQHTQNHLSECMASIAPQVPNAITSRAQATEWGGKIGRCTGSRFGRRQLMDASITAQCVNIASEAFIQEFMNN</sequence>
<dbReference type="GeneID" id="58230373"/>
<dbReference type="RefSeq" id="WP_045979528.1">
    <property type="nucleotide sequence ID" value="NZ_JXXY01000009.1"/>
</dbReference>
<name>A0A0F4PPB3_9GAMM</name>
<proteinExistence type="predicted"/>
<reference evidence="3 4" key="1">
    <citation type="journal article" date="2015" name="BMC Genomics">
        <title>Genome mining reveals unlocked bioactive potential of marine Gram-negative bacteria.</title>
        <authorList>
            <person name="Machado H."/>
            <person name="Sonnenschein E.C."/>
            <person name="Melchiorsen J."/>
            <person name="Gram L."/>
        </authorList>
    </citation>
    <scope>NUCLEOTIDE SEQUENCE [LARGE SCALE GENOMIC DNA]</scope>
    <source>
        <strain evidence="3 4">S3137</strain>
    </source>
</reference>
<dbReference type="InterPro" id="IPR056212">
    <property type="entry name" value="NttA"/>
</dbReference>
<dbReference type="Pfam" id="PF24275">
    <property type="entry name" value="NttA"/>
    <property type="match status" value="1"/>
</dbReference>
<dbReference type="AlphaFoldDB" id="A0A0F4PPB3"/>
<organism evidence="3 4">
    <name type="scientific">Pseudoalteromonas ruthenica</name>
    <dbReference type="NCBI Taxonomy" id="151081"/>
    <lineage>
        <taxon>Bacteria</taxon>
        <taxon>Pseudomonadati</taxon>
        <taxon>Pseudomonadota</taxon>
        <taxon>Gammaproteobacteria</taxon>
        <taxon>Alteromonadales</taxon>
        <taxon>Pseudoalteromonadaceae</taxon>
        <taxon>Pseudoalteromonas</taxon>
    </lineage>
</organism>